<dbReference type="Proteomes" id="UP001185092">
    <property type="component" value="Unassembled WGS sequence"/>
</dbReference>
<feature type="domain" description="Putative carbohydrate metabolism" evidence="1">
    <location>
        <begin position="517"/>
        <end position="715"/>
    </location>
</feature>
<sequence>MEQIIKSSKTGFNSFKYLCLAVLFLFLACKDESEEFSATSYGVMTMRLHSGDILIPVEDNKDHDEGFNMDINDFSVEIYQENEVIRFFEKFSDMPKSLDLAAGEYTVEASSEKMIPAIFETPIFSGEKEFEILPFLETPVVVKCSMANFGIKIGYSDKIKRGFATYSTIVSNQEGELLFDKEEERYGFFSVPDSKLLKLSLQMTNTSGEEFSRNFTIKNVEAGNMYSLSIDIDRQGGFGAFNITVNESVNKKEWEFEVPLELGRAPELEALGFDLSSPLTLKEGESEDVILSGVSEEGLKNFNLTVNSKFWRDNDLPVEIDLANLAPEIDTKLKALGIVWTKPLKASKNFQLDLSQITSKLTAAPEGTLDHEFMISLVDIEDQQSDYKLIVNVLPMEGHVETLQADAYAKRAILKGRSSSTDLMSLAFEYKKADEPSWSVKSEGLYINNEGVIETHIENLNPATQYVYRFVMGSKTGEEVQFETEEAAMIPFMDFSTWHMNGSGSRSYYLPGTNLNSTPWRSGDKGSSELTFPQFMQTVKPLPDLDNAEYARMETKEALGILAAGSLFVGEINGSGLSNIKINFGHEFYSRPESVEFDYRYFPSIYDGDKVDQCDAYVLLQVREGNKRYRLATAWLRSDESFENWQTQALNLVYGDDNSLEDYMLPKVNFEENPEEGFYHDKHAKPTHILVVFSSSALGAEFIGGVGSKLDVKNIKFKY</sequence>
<dbReference type="EMBL" id="JAVDQD010000002">
    <property type="protein sequence ID" value="MDR6239446.1"/>
    <property type="molecule type" value="Genomic_DNA"/>
</dbReference>
<protein>
    <recommendedName>
        <fullName evidence="1">Putative carbohydrate metabolism domain-containing protein</fullName>
    </recommendedName>
</protein>
<dbReference type="PROSITE" id="PS51257">
    <property type="entry name" value="PROKAR_LIPOPROTEIN"/>
    <property type="match status" value="1"/>
</dbReference>
<proteinExistence type="predicted"/>
<evidence type="ECO:0000313" key="3">
    <source>
        <dbReference type="Proteomes" id="UP001185092"/>
    </source>
</evidence>
<dbReference type="AlphaFoldDB" id="A0AAE3XPA6"/>
<keyword evidence="3" id="KW-1185">Reference proteome</keyword>
<dbReference type="InterPro" id="IPR025112">
    <property type="entry name" value="PCMD"/>
</dbReference>
<dbReference type="Pfam" id="PF13201">
    <property type="entry name" value="PCMD"/>
    <property type="match status" value="1"/>
</dbReference>
<comment type="caution">
    <text evidence="2">The sequence shown here is derived from an EMBL/GenBank/DDBJ whole genome shotgun (WGS) entry which is preliminary data.</text>
</comment>
<evidence type="ECO:0000313" key="2">
    <source>
        <dbReference type="EMBL" id="MDR6239446.1"/>
    </source>
</evidence>
<dbReference type="InterPro" id="IPR038653">
    <property type="entry name" value="Put_CMD_sf"/>
</dbReference>
<evidence type="ECO:0000259" key="1">
    <source>
        <dbReference type="Pfam" id="PF13201"/>
    </source>
</evidence>
<reference evidence="2" key="1">
    <citation type="submission" date="2023-07" db="EMBL/GenBank/DDBJ databases">
        <title>Genomic Encyclopedia of Type Strains, Phase IV (KMG-IV): sequencing the most valuable type-strain genomes for metagenomic binning, comparative biology and taxonomic classification.</title>
        <authorList>
            <person name="Goeker M."/>
        </authorList>
    </citation>
    <scope>NUCLEOTIDE SEQUENCE</scope>
    <source>
        <strain evidence="2">DSM 26174</strain>
    </source>
</reference>
<dbReference type="RefSeq" id="WP_309939111.1">
    <property type="nucleotide sequence ID" value="NZ_AP025305.1"/>
</dbReference>
<dbReference type="Gene3D" id="2.60.120.890">
    <property type="entry name" value="BT2081, beta-jelly-roll domain"/>
    <property type="match status" value="1"/>
</dbReference>
<name>A0AAE3XPA6_9BACT</name>
<dbReference type="Pfam" id="PF14900">
    <property type="entry name" value="DUF4493"/>
    <property type="match status" value="1"/>
</dbReference>
<gene>
    <name evidence="2" type="ORF">HNQ88_002483</name>
</gene>
<organism evidence="2 3">
    <name type="scientific">Aureibacter tunicatorum</name>
    <dbReference type="NCBI Taxonomy" id="866807"/>
    <lineage>
        <taxon>Bacteria</taxon>
        <taxon>Pseudomonadati</taxon>
        <taxon>Bacteroidota</taxon>
        <taxon>Cytophagia</taxon>
        <taxon>Cytophagales</taxon>
        <taxon>Persicobacteraceae</taxon>
        <taxon>Aureibacter</taxon>
    </lineage>
</organism>
<accession>A0AAE3XPA6</accession>
<dbReference type="InterPro" id="IPR027840">
    <property type="entry name" value="DUF4493"/>
</dbReference>